<dbReference type="EMBL" id="JAHTBI010000001">
    <property type="protein sequence ID" value="MBV6285561.1"/>
    <property type="molecule type" value="Genomic_DNA"/>
</dbReference>
<dbReference type="AlphaFoldDB" id="A0A9Q2XE78"/>
<reference evidence="2" key="1">
    <citation type="journal article" date="2022" name="Int. J. Syst. Evol. Microbiol.">
        <title>Pseudomonas aegrilactucae sp. nov. and Pseudomonas morbosilactucae sp. nov., pathogens causing bacterial rot of lettuce in Japan.</title>
        <authorList>
            <person name="Sawada H."/>
            <person name="Fujikawa T."/>
            <person name="Satou M."/>
        </authorList>
    </citation>
    <scope>NUCLEOTIDE SEQUENCE</scope>
    <source>
        <strain evidence="2">MAFF 301350</strain>
    </source>
</reference>
<evidence type="ECO:0008006" key="4">
    <source>
        <dbReference type="Google" id="ProtNLM"/>
    </source>
</evidence>
<gene>
    <name evidence="2" type="ORF">KUO17_00610</name>
</gene>
<keyword evidence="3" id="KW-1185">Reference proteome</keyword>
<feature type="signal peptide" evidence="1">
    <location>
        <begin position="1"/>
        <end position="17"/>
    </location>
</feature>
<sequence>MPVILLALLLMSVGVQAAPSCPSQDFTTFFNAFAESTELQHAFAAPTLSEQGMPSDLTQLSMARVVANGRVREIVLPDRVYLRDQRGEVLQAFIFEQAGCWTLERFEDWAPMIALTSVDTAQRGQRALLRGKEYERMGMDADAPLDDQLLLAALNSYLDAAAQGSAEGAYGAAAISLSGMAPRLTNERLEQLLLTSAATVPEAALLLANFYCDEGAPRPPDNICRHPQKALRALRQSAALGLGNAFNELGSVYARGEIAPVQRSRALACYTEAAAHGADWADFNARQMIRQGARADEAQPCL</sequence>
<reference evidence="2" key="2">
    <citation type="journal article" date="2023" name="Plant Pathol.">
        <title>Dismantling and reorganizing Pseudomonas marginalis sensu#lato.</title>
        <authorList>
            <person name="Sawada H."/>
            <person name="Fujikawa T."/>
            <person name="Satou M."/>
        </authorList>
    </citation>
    <scope>NUCLEOTIDE SEQUENCE</scope>
    <source>
        <strain evidence="2">MAFF 301350</strain>
    </source>
</reference>
<name>A0A9Q2XE78_9PSED</name>
<keyword evidence="1" id="KW-0732">Signal</keyword>
<evidence type="ECO:0000313" key="3">
    <source>
        <dbReference type="Proteomes" id="UP001106592"/>
    </source>
</evidence>
<evidence type="ECO:0000256" key="1">
    <source>
        <dbReference type="SAM" id="SignalP"/>
    </source>
</evidence>
<proteinExistence type="predicted"/>
<dbReference type="RefSeq" id="WP_217973121.1">
    <property type="nucleotide sequence ID" value="NZ_JAHTBI010000001.1"/>
</dbReference>
<comment type="caution">
    <text evidence="2">The sequence shown here is derived from an EMBL/GenBank/DDBJ whole genome shotgun (WGS) entry which is preliminary data.</text>
</comment>
<feature type="chain" id="PRO_5040275616" description="Sel1 repeat family protein" evidence="1">
    <location>
        <begin position="18"/>
        <end position="302"/>
    </location>
</feature>
<accession>A0A9Q2XE78</accession>
<organism evidence="2 3">
    <name type="scientific">Pseudomonas aegrilactucae</name>
    <dbReference type="NCBI Taxonomy" id="2854028"/>
    <lineage>
        <taxon>Bacteria</taxon>
        <taxon>Pseudomonadati</taxon>
        <taxon>Pseudomonadota</taxon>
        <taxon>Gammaproteobacteria</taxon>
        <taxon>Pseudomonadales</taxon>
        <taxon>Pseudomonadaceae</taxon>
        <taxon>Pseudomonas</taxon>
    </lineage>
</organism>
<dbReference type="Proteomes" id="UP001106592">
    <property type="component" value="Unassembled WGS sequence"/>
</dbReference>
<protein>
    <recommendedName>
        <fullName evidence="4">Sel1 repeat family protein</fullName>
    </recommendedName>
</protein>
<evidence type="ECO:0000313" key="2">
    <source>
        <dbReference type="EMBL" id="MBV6285561.1"/>
    </source>
</evidence>